<dbReference type="RefSeq" id="WP_349230476.1">
    <property type="nucleotide sequence ID" value="NZ_JBBMFJ010000048.1"/>
</dbReference>
<protein>
    <submittedName>
        <fullName evidence="2">Uncharacterized protein</fullName>
    </submittedName>
</protein>
<dbReference type="EMBL" id="JBBMFJ010000048">
    <property type="protein sequence ID" value="MEQ2564487.1"/>
    <property type="molecule type" value="Genomic_DNA"/>
</dbReference>
<evidence type="ECO:0000256" key="1">
    <source>
        <dbReference type="SAM" id="SignalP"/>
    </source>
</evidence>
<evidence type="ECO:0000313" key="2">
    <source>
        <dbReference type="EMBL" id="MEQ2564487.1"/>
    </source>
</evidence>
<feature type="signal peptide" evidence="1">
    <location>
        <begin position="1"/>
        <end position="23"/>
    </location>
</feature>
<keyword evidence="3" id="KW-1185">Reference proteome</keyword>
<sequence>MRKIFKSILAVTLSTIFAFPAQAATMESIANADSRFRYDGTTLTATTESVETFSYGEMVDAFLNATRTCSGYEILEY</sequence>
<accession>A0ABV1HQ99</accession>
<name>A0ABV1HQ99_9FIRM</name>
<gene>
    <name evidence="2" type="ORF">WMO41_15170</name>
</gene>
<evidence type="ECO:0000313" key="3">
    <source>
        <dbReference type="Proteomes" id="UP001437460"/>
    </source>
</evidence>
<keyword evidence="1" id="KW-0732">Signal</keyword>
<comment type="caution">
    <text evidence="2">The sequence shown here is derived from an EMBL/GenBank/DDBJ whole genome shotgun (WGS) entry which is preliminary data.</text>
</comment>
<dbReference type="Proteomes" id="UP001437460">
    <property type="component" value="Unassembled WGS sequence"/>
</dbReference>
<feature type="chain" id="PRO_5045178028" evidence="1">
    <location>
        <begin position="24"/>
        <end position="77"/>
    </location>
</feature>
<reference evidence="2 3" key="1">
    <citation type="submission" date="2024-03" db="EMBL/GenBank/DDBJ databases">
        <title>Human intestinal bacterial collection.</title>
        <authorList>
            <person name="Pauvert C."/>
            <person name="Hitch T.C.A."/>
            <person name="Clavel T."/>
        </authorList>
    </citation>
    <scope>NUCLEOTIDE SEQUENCE [LARGE SCALE GENOMIC DNA]</scope>
    <source>
        <strain evidence="2 3">CLA-AP-H27</strain>
    </source>
</reference>
<proteinExistence type="predicted"/>
<organism evidence="2 3">
    <name type="scientific">Ventrimonas faecis</name>
    <dbReference type="NCBI Taxonomy" id="3133170"/>
    <lineage>
        <taxon>Bacteria</taxon>
        <taxon>Bacillati</taxon>
        <taxon>Bacillota</taxon>
        <taxon>Clostridia</taxon>
        <taxon>Lachnospirales</taxon>
        <taxon>Lachnospiraceae</taxon>
        <taxon>Ventrimonas</taxon>
    </lineage>
</organism>